<dbReference type="Proteomes" id="UP001227230">
    <property type="component" value="Chromosome 2"/>
</dbReference>
<evidence type="ECO:0000313" key="2">
    <source>
        <dbReference type="Proteomes" id="UP001227230"/>
    </source>
</evidence>
<dbReference type="Pfam" id="PF00982">
    <property type="entry name" value="Glyco_transf_20"/>
    <property type="match status" value="1"/>
</dbReference>
<gene>
    <name evidence="1" type="ORF">VitviT2T_002714</name>
</gene>
<name>A0ABY9BK87_VITVI</name>
<reference evidence="1 2" key="1">
    <citation type="journal article" date="2023" name="Hortic Res">
        <title>The complete reference genome for grapevine (Vitis vinifera L.) genetics and breeding.</title>
        <authorList>
            <person name="Shi X."/>
            <person name="Cao S."/>
            <person name="Wang X."/>
            <person name="Huang S."/>
            <person name="Wang Y."/>
            <person name="Liu Z."/>
            <person name="Liu W."/>
            <person name="Leng X."/>
            <person name="Peng Y."/>
            <person name="Wang N."/>
            <person name="Wang Y."/>
            <person name="Ma Z."/>
            <person name="Xu X."/>
            <person name="Zhang F."/>
            <person name="Xue H."/>
            <person name="Zhong H."/>
            <person name="Wang Y."/>
            <person name="Zhang K."/>
            <person name="Velt A."/>
            <person name="Avia K."/>
            <person name="Holtgrawe D."/>
            <person name="Grimplet J."/>
            <person name="Matus J.T."/>
            <person name="Ware D."/>
            <person name="Wu X."/>
            <person name="Wang H."/>
            <person name="Liu C."/>
            <person name="Fang Y."/>
            <person name="Rustenholz C."/>
            <person name="Cheng Z."/>
            <person name="Xiao H."/>
            <person name="Zhou Y."/>
        </authorList>
    </citation>
    <scope>NUCLEOTIDE SEQUENCE [LARGE SCALE GENOMIC DNA]</scope>
    <source>
        <strain evidence="2">cv. Pinot noir / PN40024</strain>
        <tissue evidence="1">Leaf</tissue>
    </source>
</reference>
<dbReference type="SUPFAM" id="SSF53756">
    <property type="entry name" value="UDP-Glycosyltransferase/glycogen phosphorylase"/>
    <property type="match status" value="1"/>
</dbReference>
<keyword evidence="2" id="KW-1185">Reference proteome</keyword>
<protein>
    <submittedName>
        <fullName evidence="1">Uncharacterized protein</fullName>
    </submittedName>
</protein>
<dbReference type="InterPro" id="IPR001830">
    <property type="entry name" value="Glyco_trans_20"/>
</dbReference>
<sequence length="76" mass="8224">MLVTGNEKLDETLGLNPSTPKKSMLMVSEFIGRSPSLSGAIRVNPWNIDAEAETMEYALTVPEPEKLGFAESSPVT</sequence>
<dbReference type="Gene3D" id="3.40.50.2000">
    <property type="entry name" value="Glycogen Phosphorylase B"/>
    <property type="match status" value="1"/>
</dbReference>
<accession>A0ABY9BK87</accession>
<evidence type="ECO:0000313" key="1">
    <source>
        <dbReference type="EMBL" id="WJZ82997.1"/>
    </source>
</evidence>
<dbReference type="PANTHER" id="PTHR10788:SF94">
    <property type="entry name" value="ALPHA,ALPHA-TREHALOSE-PHOSPHATE SYNTHASE [UDP-FORMING] 5"/>
    <property type="match status" value="1"/>
</dbReference>
<dbReference type="PANTHER" id="PTHR10788">
    <property type="entry name" value="TREHALOSE-6-PHOSPHATE SYNTHASE"/>
    <property type="match status" value="1"/>
</dbReference>
<proteinExistence type="predicted"/>
<organism evidence="1 2">
    <name type="scientific">Vitis vinifera</name>
    <name type="common">Grape</name>
    <dbReference type="NCBI Taxonomy" id="29760"/>
    <lineage>
        <taxon>Eukaryota</taxon>
        <taxon>Viridiplantae</taxon>
        <taxon>Streptophyta</taxon>
        <taxon>Embryophyta</taxon>
        <taxon>Tracheophyta</taxon>
        <taxon>Spermatophyta</taxon>
        <taxon>Magnoliopsida</taxon>
        <taxon>eudicotyledons</taxon>
        <taxon>Gunneridae</taxon>
        <taxon>Pentapetalae</taxon>
        <taxon>rosids</taxon>
        <taxon>Vitales</taxon>
        <taxon>Vitaceae</taxon>
        <taxon>Viteae</taxon>
        <taxon>Vitis</taxon>
    </lineage>
</organism>
<dbReference type="EMBL" id="CP126649">
    <property type="protein sequence ID" value="WJZ82997.1"/>
    <property type="molecule type" value="Genomic_DNA"/>
</dbReference>